<dbReference type="PANTHER" id="PTHR10098:SF112">
    <property type="entry name" value="SLR0380 PROTEIN"/>
    <property type="match status" value="1"/>
</dbReference>
<dbReference type="EMBL" id="JADWDC010000039">
    <property type="protein sequence ID" value="MCC0178295.1"/>
    <property type="molecule type" value="Genomic_DNA"/>
</dbReference>
<proteinExistence type="predicted"/>
<evidence type="ECO:0000313" key="4">
    <source>
        <dbReference type="Proteomes" id="UP000729733"/>
    </source>
</evidence>
<protein>
    <submittedName>
        <fullName evidence="3">CHAT domain-containing protein</fullName>
    </submittedName>
</protein>
<sequence>MRNSILAICLGLGIVIAPVKIALSVSVTVQKEIDRGREAMIQGDYATAIASWEQAKQGLTSRRNTETVDLETAILIDNFLSLGYQEIGDLEKAETAIASATKLLEKQELNRDLVAKVHNTQANLNLKQDNPQAAALNFRAAKELYIKNKDPEGEVGAAINEAIAFQQLGQYRTAQKILEKAELKLTSLPKNLQAAGYKALGTTYATIGDFKAAKEKLEASIALTQDKDLEATAKTKIDLAAAIGFSEPETAIKLLQKVGSSSQNGETKAIALLNSIKIYIEAEDWTKAKEIALNSQDLILNLPHHDFAKIDLIEKMALIESHLVSVSSVPPHQSWLSSLKLLASKPDTLINQSHKQLLEQIAQSAQSKGIVRTESYAMGTLAYLEEQQGNLTKAIALNQYALDLAEKIVAEDIAYQWQWQLGRIFKTQGETTRAIASYEQAVNNLGQIREDLVAFNPESQYSFRESVEPVYRQLVELLISQPTQDNLIQARDTIESLQMAELENYFRQACLQATPEKIDNIDPAAATIYPIVTPEKLAVLTSIPGQSIKLHTQDINSDEIESQIKELVGQFNPAASNKRRKANSQKFYSWLVEPSLKDFQTAKIETLVFVLDSSLRNLPVSALYDGEQYLIENYAIALTPGLQLLPSSTLENKKLEAVVAGLSEANQGFVALPGVKTEVQEIAANIDSKLLLDQEFTNDRLRQTLKATTEAPILHLATHGQFSSKAEETFILTWDDRIDINELEQLLKVREETPKLIPIELLVLSACQTAQGDDKAALGIAGIALKSGARSTIGTLWSVADESTALLIDRVYKQIALAKPNEVIAPQNKAQILRQAQLELIQSEQFNHPYYWAPFVLVGNWI</sequence>
<dbReference type="SMART" id="SM00028">
    <property type="entry name" value="TPR"/>
    <property type="match status" value="5"/>
</dbReference>
<evidence type="ECO:0000256" key="1">
    <source>
        <dbReference type="PROSITE-ProRule" id="PRU00339"/>
    </source>
</evidence>
<gene>
    <name evidence="3" type="ORF">I4641_15040</name>
</gene>
<dbReference type="InterPro" id="IPR024983">
    <property type="entry name" value="CHAT_dom"/>
</dbReference>
<dbReference type="SUPFAM" id="SSF48452">
    <property type="entry name" value="TPR-like"/>
    <property type="match status" value="2"/>
</dbReference>
<feature type="domain" description="CHAT" evidence="2">
    <location>
        <begin position="584"/>
        <end position="860"/>
    </location>
</feature>
<dbReference type="PROSITE" id="PS50005">
    <property type="entry name" value="TPR"/>
    <property type="match status" value="1"/>
</dbReference>
<dbReference type="InterPro" id="IPR019734">
    <property type="entry name" value="TPR_rpt"/>
</dbReference>
<evidence type="ECO:0000313" key="3">
    <source>
        <dbReference type="EMBL" id="MCC0178295.1"/>
    </source>
</evidence>
<dbReference type="Pfam" id="PF12770">
    <property type="entry name" value="CHAT"/>
    <property type="match status" value="1"/>
</dbReference>
<dbReference type="RefSeq" id="WP_229641361.1">
    <property type="nucleotide sequence ID" value="NZ_JADWDC010000039.1"/>
</dbReference>
<dbReference type="InterPro" id="IPR011990">
    <property type="entry name" value="TPR-like_helical_dom_sf"/>
</dbReference>
<dbReference type="PANTHER" id="PTHR10098">
    <property type="entry name" value="RAPSYN-RELATED"/>
    <property type="match status" value="1"/>
</dbReference>
<dbReference type="Proteomes" id="UP000729733">
    <property type="component" value="Unassembled WGS sequence"/>
</dbReference>
<dbReference type="AlphaFoldDB" id="A0A964BUW5"/>
<evidence type="ECO:0000259" key="2">
    <source>
        <dbReference type="Pfam" id="PF12770"/>
    </source>
</evidence>
<keyword evidence="1" id="KW-0802">TPR repeat</keyword>
<name>A0A964BUW5_9CYAN</name>
<dbReference type="Gene3D" id="1.25.40.10">
    <property type="entry name" value="Tetratricopeptide repeat domain"/>
    <property type="match status" value="2"/>
</dbReference>
<organism evidence="3 4">
    <name type="scientific">Waterburya agarophytonicola KI4</name>
    <dbReference type="NCBI Taxonomy" id="2874699"/>
    <lineage>
        <taxon>Bacteria</taxon>
        <taxon>Bacillati</taxon>
        <taxon>Cyanobacteriota</taxon>
        <taxon>Cyanophyceae</taxon>
        <taxon>Pleurocapsales</taxon>
        <taxon>Hyellaceae</taxon>
        <taxon>Waterburya</taxon>
        <taxon>Waterburya agarophytonicola</taxon>
    </lineage>
</organism>
<reference evidence="3" key="1">
    <citation type="journal article" date="2021" name="Antonie Van Leeuwenhoek">
        <title>Draft genome and description of Waterburya agarophytonicola gen. nov. sp. nov. (Pleurocapsales, Cyanobacteria): a seaweed symbiont.</title>
        <authorList>
            <person name="Bonthond G."/>
            <person name="Shalygin S."/>
            <person name="Bayer T."/>
            <person name="Weinberger F."/>
        </authorList>
    </citation>
    <scope>NUCLEOTIDE SEQUENCE</scope>
    <source>
        <strain evidence="3">KI4</strain>
    </source>
</reference>
<accession>A0A964BUW5</accession>
<feature type="repeat" description="TPR" evidence="1">
    <location>
        <begin position="194"/>
        <end position="227"/>
    </location>
</feature>
<keyword evidence="4" id="KW-1185">Reference proteome</keyword>
<comment type="caution">
    <text evidence="3">The sequence shown here is derived from an EMBL/GenBank/DDBJ whole genome shotgun (WGS) entry which is preliminary data.</text>
</comment>